<gene>
    <name evidence="1" type="ORF">OHA16_04445</name>
</gene>
<proteinExistence type="predicted"/>
<name>A0ABZ1UDU6_9ACTN</name>
<sequence>MTDRTISSPEPPEAESGTGGYCLVCGDYGYGRYAGMRTALTDWITEHRACNPPITASLSRVRREDGEGWV</sequence>
<evidence type="ECO:0000313" key="1">
    <source>
        <dbReference type="EMBL" id="WUQ89120.1"/>
    </source>
</evidence>
<protein>
    <submittedName>
        <fullName evidence="1">Uncharacterized protein</fullName>
    </submittedName>
</protein>
<keyword evidence="2" id="KW-1185">Reference proteome</keyword>
<reference evidence="1" key="1">
    <citation type="submission" date="2022-10" db="EMBL/GenBank/DDBJ databases">
        <title>The complete genomes of actinobacterial strains from the NBC collection.</title>
        <authorList>
            <person name="Joergensen T.S."/>
            <person name="Alvarez Arevalo M."/>
            <person name="Sterndorff E.B."/>
            <person name="Faurdal D."/>
            <person name="Vuksanovic O."/>
            <person name="Mourched A.-S."/>
            <person name="Charusanti P."/>
            <person name="Shaw S."/>
            <person name="Blin K."/>
            <person name="Weber T."/>
        </authorList>
    </citation>
    <scope>NUCLEOTIDE SEQUENCE</scope>
    <source>
        <strain evidence="1">NBC_00222</strain>
    </source>
</reference>
<dbReference type="Proteomes" id="UP001432222">
    <property type="component" value="Chromosome"/>
</dbReference>
<dbReference type="EMBL" id="CP108110">
    <property type="protein sequence ID" value="WUQ89120.1"/>
    <property type="molecule type" value="Genomic_DNA"/>
</dbReference>
<organism evidence="1 2">
    <name type="scientific">Kitasatospora purpeofusca</name>
    <dbReference type="NCBI Taxonomy" id="67352"/>
    <lineage>
        <taxon>Bacteria</taxon>
        <taxon>Bacillati</taxon>
        <taxon>Actinomycetota</taxon>
        <taxon>Actinomycetes</taxon>
        <taxon>Kitasatosporales</taxon>
        <taxon>Streptomycetaceae</taxon>
        <taxon>Kitasatospora</taxon>
    </lineage>
</organism>
<evidence type="ECO:0000313" key="2">
    <source>
        <dbReference type="Proteomes" id="UP001432222"/>
    </source>
</evidence>
<dbReference type="RefSeq" id="WP_328959524.1">
    <property type="nucleotide sequence ID" value="NZ_CP108110.1"/>
</dbReference>
<accession>A0ABZ1UDU6</accession>